<dbReference type="Proteomes" id="UP001497512">
    <property type="component" value="Chromosome 10"/>
</dbReference>
<evidence type="ECO:0000313" key="3">
    <source>
        <dbReference type="Proteomes" id="UP001497512"/>
    </source>
</evidence>
<sequence length="116" mass="14169">METKTQSLFFLDTYVMPQQQTTVKSMEEDRRAKDLDEERHLQAYTRRAHFERSISRGTGETTYIQRRKETGATEYDYYYYYCQLRRTGAAASMQDPPRKKQQQRRRRNRDRHTDKE</sequence>
<feature type="compositionally biased region" description="Basic residues" evidence="1">
    <location>
        <begin position="99"/>
        <end position="110"/>
    </location>
</feature>
<feature type="region of interest" description="Disordered" evidence="1">
    <location>
        <begin position="89"/>
        <end position="116"/>
    </location>
</feature>
<protein>
    <submittedName>
        <fullName evidence="2">Uncharacterized protein</fullName>
    </submittedName>
</protein>
<gene>
    <name evidence="2" type="ORF">CSSPTR1EN2_LOCUS2209</name>
</gene>
<name>A0ABP0TDN5_9BRYO</name>
<dbReference type="EMBL" id="OZ019902">
    <property type="protein sequence ID" value="CAK9193804.1"/>
    <property type="molecule type" value="Genomic_DNA"/>
</dbReference>
<proteinExistence type="predicted"/>
<accession>A0ABP0TDN5</accession>
<organism evidence="2 3">
    <name type="scientific">Sphagnum troendelagicum</name>
    <dbReference type="NCBI Taxonomy" id="128251"/>
    <lineage>
        <taxon>Eukaryota</taxon>
        <taxon>Viridiplantae</taxon>
        <taxon>Streptophyta</taxon>
        <taxon>Embryophyta</taxon>
        <taxon>Bryophyta</taxon>
        <taxon>Sphagnophytina</taxon>
        <taxon>Sphagnopsida</taxon>
        <taxon>Sphagnales</taxon>
        <taxon>Sphagnaceae</taxon>
        <taxon>Sphagnum</taxon>
    </lineage>
</organism>
<evidence type="ECO:0000313" key="2">
    <source>
        <dbReference type="EMBL" id="CAK9193804.1"/>
    </source>
</evidence>
<evidence type="ECO:0000256" key="1">
    <source>
        <dbReference type="SAM" id="MobiDB-lite"/>
    </source>
</evidence>
<reference evidence="2" key="1">
    <citation type="submission" date="2024-02" db="EMBL/GenBank/DDBJ databases">
        <authorList>
            <consortium name="ELIXIR-Norway"/>
            <consortium name="Elixir Norway"/>
        </authorList>
    </citation>
    <scope>NUCLEOTIDE SEQUENCE</scope>
</reference>
<keyword evidence="3" id="KW-1185">Reference proteome</keyword>